<evidence type="ECO:0000259" key="15">
    <source>
        <dbReference type="SMART" id="SM01062"/>
    </source>
</evidence>
<feature type="compositionally biased region" description="Pro residues" evidence="13">
    <location>
        <begin position="980"/>
        <end position="990"/>
    </location>
</feature>
<evidence type="ECO:0000256" key="12">
    <source>
        <dbReference type="ARBA" id="ARBA00023303"/>
    </source>
</evidence>
<feature type="transmembrane region" description="Helical" evidence="14">
    <location>
        <begin position="604"/>
        <end position="632"/>
    </location>
</feature>
<evidence type="ECO:0000256" key="10">
    <source>
        <dbReference type="ARBA" id="ARBA00023065"/>
    </source>
</evidence>
<dbReference type="PANTHER" id="PTHR45628">
    <property type="entry name" value="VOLTAGE-DEPENDENT CALCIUM CHANNEL TYPE A SUBUNIT ALPHA-1"/>
    <property type="match status" value="1"/>
</dbReference>
<dbReference type="Proteomes" id="UP000681967">
    <property type="component" value="Unassembled WGS sequence"/>
</dbReference>
<feature type="transmembrane region" description="Helical" evidence="14">
    <location>
        <begin position="12"/>
        <end position="33"/>
    </location>
</feature>
<organism evidence="16 17">
    <name type="scientific">Rotaria magnacalcarata</name>
    <dbReference type="NCBI Taxonomy" id="392030"/>
    <lineage>
        <taxon>Eukaryota</taxon>
        <taxon>Metazoa</taxon>
        <taxon>Spiralia</taxon>
        <taxon>Gnathifera</taxon>
        <taxon>Rotifera</taxon>
        <taxon>Eurotatoria</taxon>
        <taxon>Bdelloidea</taxon>
        <taxon>Philodinida</taxon>
        <taxon>Philodinidae</taxon>
        <taxon>Rotaria</taxon>
    </lineage>
</organism>
<evidence type="ECO:0000313" key="17">
    <source>
        <dbReference type="Proteomes" id="UP000681967"/>
    </source>
</evidence>
<feature type="transmembrane region" description="Helical" evidence="14">
    <location>
        <begin position="340"/>
        <end position="360"/>
    </location>
</feature>
<evidence type="ECO:0000256" key="4">
    <source>
        <dbReference type="ARBA" id="ARBA00022673"/>
    </source>
</evidence>
<feature type="compositionally biased region" description="Basic and acidic residues" evidence="13">
    <location>
        <begin position="210"/>
        <end position="219"/>
    </location>
</feature>
<keyword evidence="2" id="KW-0813">Transport</keyword>
<dbReference type="Pfam" id="PF16905">
    <property type="entry name" value="GPHH"/>
    <property type="match status" value="1"/>
</dbReference>
<dbReference type="GO" id="GO:0098703">
    <property type="term" value="P:calcium ion import across plasma membrane"/>
    <property type="evidence" value="ECO:0007669"/>
    <property type="project" value="TreeGrafter"/>
</dbReference>
<keyword evidence="12" id="KW-0407">Ion channel</keyword>
<evidence type="ECO:0000256" key="13">
    <source>
        <dbReference type="SAM" id="MobiDB-lite"/>
    </source>
</evidence>
<dbReference type="GO" id="GO:0008331">
    <property type="term" value="F:high voltage-gated calcium channel activity"/>
    <property type="evidence" value="ECO:0007669"/>
    <property type="project" value="TreeGrafter"/>
</dbReference>
<evidence type="ECO:0000256" key="11">
    <source>
        <dbReference type="ARBA" id="ARBA00023136"/>
    </source>
</evidence>
<dbReference type="Pfam" id="PF00520">
    <property type="entry name" value="Ion_trans"/>
    <property type="match status" value="3"/>
</dbReference>
<dbReference type="InterPro" id="IPR027359">
    <property type="entry name" value="Volt_channel_dom_sf"/>
</dbReference>
<keyword evidence="3" id="KW-0109">Calcium transport</keyword>
<dbReference type="SUPFAM" id="SSF81324">
    <property type="entry name" value="Voltage-gated potassium channels"/>
    <property type="match status" value="2"/>
</dbReference>
<evidence type="ECO:0000256" key="5">
    <source>
        <dbReference type="ARBA" id="ARBA00022692"/>
    </source>
</evidence>
<dbReference type="FunFam" id="1.10.238.10:FF:000063">
    <property type="entry name" value="Voltage-dependent N-type calcium channel subunit alpha"/>
    <property type="match status" value="1"/>
</dbReference>
<feature type="domain" description="Voltage-dependent calcium channel alpha-1 subunit IQ" evidence="15">
    <location>
        <begin position="864"/>
        <end position="898"/>
    </location>
</feature>
<evidence type="ECO:0000256" key="1">
    <source>
        <dbReference type="ARBA" id="ARBA00004141"/>
    </source>
</evidence>
<evidence type="ECO:0000256" key="14">
    <source>
        <dbReference type="SAM" id="Phobius"/>
    </source>
</evidence>
<evidence type="ECO:0000256" key="7">
    <source>
        <dbReference type="ARBA" id="ARBA00022837"/>
    </source>
</evidence>
<evidence type="ECO:0000313" key="16">
    <source>
        <dbReference type="EMBL" id="CAF3946956.1"/>
    </source>
</evidence>
<feature type="transmembrane region" description="Helical" evidence="14">
    <location>
        <begin position="419"/>
        <end position="444"/>
    </location>
</feature>
<sequence length="1017" mass="116157">MNDAIGREWAWIYFVSLIIIGSFFVMNLVLGVLSGEFSKEREKAKQRGDFQKLREIQLIDESFRNYMAWIRKAEIGNDTNDGTQHDANLDASGEAVQKENKLETHCSWLCAKLRYIRTFHAYSRRRIHTMVKSQAFYWIVIVLVLMNTVVLASEYYGQPEWLTYTQVAVDNLADAENLTAAEEEEQKKREEEKLGEEKKQNGDVPGGDQANDKSRKDTDGNVLDNGESEKPEQGDNEVDADLHENEIGEQDGEERVTARPRRLSELNIVEKVKPIPPYSSLFIFQHTNKFRIFCHRVCNHRAFGYILLVCILLSSISLGAEDPVDSDSVRNRILNTADYFFTAVFTVEICLKVISYGLIFHPGAFCRNRFNILDIVVVAVSLTSMVIKDRSISVVKILRVLRVLRPLRAINRAKGLKHVVQCVVVAIKTIGNIMLVTFLLQFMFACMGVQLFKRKCIEFALKAKPIKRYIPVKKSQLKVWWFVTSPPFEYAIFSLIMINTVVLAMKYHNQPDSYSKALDYLNIVFTAIFGLEFILKMAAFHVKNYFSDPSNCCDFIIVVGSVIDIIYTDIIAPGTNVISINFFRLFRVMRLVKILSRGEGIRTLLWTFIKSFQALPYVALLIAMLFFIYAVIGMQMFGKIALDEGTSINYNNNFQTFFNSLLVLFRSATGEAWQEIMYDSGPSGGAKCDSRSRSKKDESCGSYFAIPYFLSFYILCSFLIINLFVAVIMDNFDYLTRDWSILGPHHLDEFVRLWSEYDPEAKGRIKHLDVITLLRKISPPLGFGKLCPHRVACKRLVSMNMPLNQDGTVMFNATLFALIRTSLKIKTEGNIDQANEELRAVIRKIWKRTPQKLLDQIIPPPGSEDDVTVGKFYATFLIQDYFRRFKKRKEQAAKQVQLGFAGASKNSVALQAGLRQLHDLGPEIRRAISGDLDDEETFNRFWREEEPQHRREHTLFGTMIDAFARAMRKPQQVLGYAPGLTPPSSQPPPGTRIRREPDGPVSLKLDADTNLHVPSPF</sequence>
<comment type="subcellular location">
    <subcellularLocation>
        <location evidence="1">Membrane</location>
        <topology evidence="1">Multi-pass membrane protein</topology>
    </subcellularLocation>
</comment>
<comment type="caution">
    <text evidence="16">The sequence shown here is derived from an EMBL/GenBank/DDBJ whole genome shotgun (WGS) entry which is preliminary data.</text>
</comment>
<keyword evidence="6" id="KW-0677">Repeat</keyword>
<feature type="transmembrane region" description="Helical" evidence="14">
    <location>
        <begin position="135"/>
        <end position="156"/>
    </location>
</feature>
<protein>
    <recommendedName>
        <fullName evidence="15">Voltage-dependent calcium channel alpha-1 subunit IQ domain-containing protein</fullName>
    </recommendedName>
</protein>
<feature type="compositionally biased region" description="Basic and acidic residues" evidence="13">
    <location>
        <begin position="185"/>
        <end position="201"/>
    </location>
</feature>
<dbReference type="PANTHER" id="PTHR45628:SF1">
    <property type="entry name" value="VOLTAGE-DEPENDENT CALCIUM CHANNEL TYPE D SUBUNIT ALPHA-1"/>
    <property type="match status" value="1"/>
</dbReference>
<dbReference type="GO" id="GO:0005891">
    <property type="term" value="C:voltage-gated calcium channel complex"/>
    <property type="evidence" value="ECO:0007669"/>
    <property type="project" value="TreeGrafter"/>
</dbReference>
<keyword evidence="9 14" id="KW-1133">Transmembrane helix</keyword>
<feature type="transmembrane region" description="Helical" evidence="14">
    <location>
        <begin position="555"/>
        <end position="583"/>
    </location>
</feature>
<keyword evidence="4" id="KW-0107">Calcium channel</keyword>
<evidence type="ECO:0000256" key="8">
    <source>
        <dbReference type="ARBA" id="ARBA00022882"/>
    </source>
</evidence>
<reference evidence="16" key="1">
    <citation type="submission" date="2021-02" db="EMBL/GenBank/DDBJ databases">
        <authorList>
            <person name="Nowell W R."/>
        </authorList>
    </citation>
    <scope>NUCLEOTIDE SEQUENCE</scope>
</reference>
<dbReference type="Gene3D" id="1.20.120.350">
    <property type="entry name" value="Voltage-gated potassium channels. Chain C"/>
    <property type="match status" value="3"/>
</dbReference>
<feature type="region of interest" description="Disordered" evidence="13">
    <location>
        <begin position="976"/>
        <end position="1017"/>
    </location>
</feature>
<feature type="transmembrane region" description="Helical" evidence="14">
    <location>
        <begin position="302"/>
        <end position="320"/>
    </location>
</feature>
<feature type="transmembrane region" description="Helical" evidence="14">
    <location>
        <begin position="705"/>
        <end position="729"/>
    </location>
</feature>
<feature type="transmembrane region" description="Helical" evidence="14">
    <location>
        <begin position="488"/>
        <end position="505"/>
    </location>
</feature>
<dbReference type="FunFam" id="1.20.120.350:FF:000006">
    <property type="entry name" value="Voltage-dependent L-type calcium channel subunit alpha"/>
    <property type="match status" value="1"/>
</dbReference>
<evidence type="ECO:0000256" key="3">
    <source>
        <dbReference type="ARBA" id="ARBA00022568"/>
    </source>
</evidence>
<dbReference type="InterPro" id="IPR031649">
    <property type="entry name" value="GPHH_dom"/>
</dbReference>
<dbReference type="EMBL" id="CAJOBH010003308">
    <property type="protein sequence ID" value="CAF3946956.1"/>
    <property type="molecule type" value="Genomic_DNA"/>
</dbReference>
<feature type="non-terminal residue" evidence="16">
    <location>
        <position position="1"/>
    </location>
</feature>
<keyword evidence="10" id="KW-0406">Ion transport</keyword>
<keyword evidence="11 14" id="KW-0472">Membrane</keyword>
<dbReference type="Pfam" id="PF08763">
    <property type="entry name" value="Ca_chan_IQ"/>
    <property type="match status" value="1"/>
</dbReference>
<dbReference type="AlphaFoldDB" id="A0A8S2MEU1"/>
<dbReference type="InterPro" id="IPR014873">
    <property type="entry name" value="VDCC_a1su_IQ"/>
</dbReference>
<dbReference type="SMART" id="SM01062">
    <property type="entry name" value="Ca_chan_IQ"/>
    <property type="match status" value="1"/>
</dbReference>
<dbReference type="Gene3D" id="6.10.250.2500">
    <property type="match status" value="1"/>
</dbReference>
<name>A0A8S2MEU1_9BILA</name>
<evidence type="ECO:0000256" key="9">
    <source>
        <dbReference type="ARBA" id="ARBA00022989"/>
    </source>
</evidence>
<keyword evidence="8" id="KW-0851">Voltage-gated channel</keyword>
<dbReference type="Gene3D" id="1.10.287.70">
    <property type="match status" value="2"/>
</dbReference>
<evidence type="ECO:0000256" key="2">
    <source>
        <dbReference type="ARBA" id="ARBA00022448"/>
    </source>
</evidence>
<gene>
    <name evidence="16" type="ORF">BYL167_LOCUS10813</name>
</gene>
<keyword evidence="5 14" id="KW-0812">Transmembrane</keyword>
<keyword evidence="7" id="KW-0106">Calcium</keyword>
<feature type="transmembrane region" description="Helical" evidence="14">
    <location>
        <begin position="517"/>
        <end position="535"/>
    </location>
</feature>
<proteinExistence type="predicted"/>
<dbReference type="InterPro" id="IPR005821">
    <property type="entry name" value="Ion_trans_dom"/>
</dbReference>
<accession>A0A8S2MEU1</accession>
<dbReference type="Gene3D" id="6.10.250.2180">
    <property type="match status" value="1"/>
</dbReference>
<feature type="region of interest" description="Disordered" evidence="13">
    <location>
        <begin position="181"/>
        <end position="239"/>
    </location>
</feature>
<dbReference type="FunFam" id="1.10.287.70:FF:000009">
    <property type="entry name" value="Voltage-dependent L-type calcium channel subunit alpha"/>
    <property type="match status" value="1"/>
</dbReference>
<dbReference type="InterPro" id="IPR050599">
    <property type="entry name" value="VDCC_alpha-1_subunit"/>
</dbReference>
<evidence type="ECO:0000256" key="6">
    <source>
        <dbReference type="ARBA" id="ARBA00022737"/>
    </source>
</evidence>